<reference evidence="1" key="1">
    <citation type="journal article" date="2019" name="bioRxiv">
        <title>The Genome of the Zebra Mussel, Dreissena polymorpha: A Resource for Invasive Species Research.</title>
        <authorList>
            <person name="McCartney M.A."/>
            <person name="Auch B."/>
            <person name="Kono T."/>
            <person name="Mallez S."/>
            <person name="Zhang Y."/>
            <person name="Obille A."/>
            <person name="Becker A."/>
            <person name="Abrahante J.E."/>
            <person name="Garbe J."/>
            <person name="Badalamenti J.P."/>
            <person name="Herman A."/>
            <person name="Mangelson H."/>
            <person name="Liachko I."/>
            <person name="Sullivan S."/>
            <person name="Sone E.D."/>
            <person name="Koren S."/>
            <person name="Silverstein K.A.T."/>
            <person name="Beckman K.B."/>
            <person name="Gohl D.M."/>
        </authorList>
    </citation>
    <scope>NUCLEOTIDE SEQUENCE</scope>
    <source>
        <strain evidence="1">Duluth1</strain>
        <tissue evidence="1">Whole animal</tissue>
    </source>
</reference>
<dbReference type="Proteomes" id="UP000828390">
    <property type="component" value="Unassembled WGS sequence"/>
</dbReference>
<dbReference type="AlphaFoldDB" id="A0A9D4JJP0"/>
<evidence type="ECO:0000313" key="2">
    <source>
        <dbReference type="Proteomes" id="UP000828390"/>
    </source>
</evidence>
<reference evidence="1" key="2">
    <citation type="submission" date="2020-11" db="EMBL/GenBank/DDBJ databases">
        <authorList>
            <person name="McCartney M.A."/>
            <person name="Auch B."/>
            <person name="Kono T."/>
            <person name="Mallez S."/>
            <person name="Becker A."/>
            <person name="Gohl D.M."/>
            <person name="Silverstein K.A.T."/>
            <person name="Koren S."/>
            <person name="Bechman K.B."/>
            <person name="Herman A."/>
            <person name="Abrahante J.E."/>
            <person name="Garbe J."/>
        </authorList>
    </citation>
    <scope>NUCLEOTIDE SEQUENCE</scope>
    <source>
        <strain evidence="1">Duluth1</strain>
        <tissue evidence="1">Whole animal</tissue>
    </source>
</reference>
<organism evidence="1 2">
    <name type="scientific">Dreissena polymorpha</name>
    <name type="common">Zebra mussel</name>
    <name type="synonym">Mytilus polymorpha</name>
    <dbReference type="NCBI Taxonomy" id="45954"/>
    <lineage>
        <taxon>Eukaryota</taxon>
        <taxon>Metazoa</taxon>
        <taxon>Spiralia</taxon>
        <taxon>Lophotrochozoa</taxon>
        <taxon>Mollusca</taxon>
        <taxon>Bivalvia</taxon>
        <taxon>Autobranchia</taxon>
        <taxon>Heteroconchia</taxon>
        <taxon>Euheterodonta</taxon>
        <taxon>Imparidentia</taxon>
        <taxon>Neoheterodontei</taxon>
        <taxon>Myida</taxon>
        <taxon>Dreissenoidea</taxon>
        <taxon>Dreissenidae</taxon>
        <taxon>Dreissena</taxon>
    </lineage>
</organism>
<accession>A0A9D4JJP0</accession>
<proteinExistence type="predicted"/>
<gene>
    <name evidence="1" type="ORF">DPMN_143007</name>
</gene>
<name>A0A9D4JJP0_DREPO</name>
<sequence>MAPYIFVGFIPKSMTYQGAVQGWKVNGEELTFQNCNGDPNSYIAFFFNPSGQEYTNYYVRKNNTLMYKWYYDASAVAQSDYIPDEFFTNYYEVHQGGCGGYSQGSVVPTAGAVGMQFSEY</sequence>
<evidence type="ECO:0000313" key="1">
    <source>
        <dbReference type="EMBL" id="KAH3814505.1"/>
    </source>
</evidence>
<keyword evidence="2" id="KW-1185">Reference proteome</keyword>
<protein>
    <submittedName>
        <fullName evidence="1">Uncharacterized protein</fullName>
    </submittedName>
</protein>
<dbReference type="EMBL" id="JAIWYP010000006">
    <property type="protein sequence ID" value="KAH3814505.1"/>
    <property type="molecule type" value="Genomic_DNA"/>
</dbReference>
<comment type="caution">
    <text evidence="1">The sequence shown here is derived from an EMBL/GenBank/DDBJ whole genome shotgun (WGS) entry which is preliminary data.</text>
</comment>